<protein>
    <recommendedName>
        <fullName evidence="4">Preprotein translocase subunit SecB</fullName>
    </recommendedName>
</protein>
<dbReference type="KEGG" id="alus:STSP2_00389"/>
<feature type="region of interest" description="Disordered" evidence="1">
    <location>
        <begin position="156"/>
        <end position="192"/>
    </location>
</feature>
<dbReference type="SUPFAM" id="SSF54611">
    <property type="entry name" value="SecB-like"/>
    <property type="match status" value="1"/>
</dbReference>
<keyword evidence="3" id="KW-1185">Reference proteome</keyword>
<feature type="compositionally biased region" description="Basic residues" evidence="1">
    <location>
        <begin position="168"/>
        <end position="192"/>
    </location>
</feature>
<accession>A0A1U9NIA9</accession>
<organism evidence="2 3">
    <name type="scientific">Anaerohalosphaera lusitana</name>
    <dbReference type="NCBI Taxonomy" id="1936003"/>
    <lineage>
        <taxon>Bacteria</taxon>
        <taxon>Pseudomonadati</taxon>
        <taxon>Planctomycetota</taxon>
        <taxon>Phycisphaerae</taxon>
        <taxon>Sedimentisphaerales</taxon>
        <taxon>Anaerohalosphaeraceae</taxon>
        <taxon>Anaerohalosphaera</taxon>
    </lineage>
</organism>
<dbReference type="OrthoDB" id="289931at2"/>
<reference evidence="3" key="1">
    <citation type="submission" date="2017-02" db="EMBL/GenBank/DDBJ databases">
        <title>Comparative genomics and description of representatives of a novel lineage of planctomycetes thriving in anoxic sediments.</title>
        <authorList>
            <person name="Spring S."/>
            <person name="Bunk B."/>
            <person name="Sproer C."/>
        </authorList>
    </citation>
    <scope>NUCLEOTIDE SEQUENCE [LARGE SCALE GENOMIC DNA]</scope>
    <source>
        <strain evidence="3">ST-NAGAB-D1</strain>
    </source>
</reference>
<dbReference type="Proteomes" id="UP000189674">
    <property type="component" value="Chromosome"/>
</dbReference>
<name>A0A1U9NIA9_9BACT</name>
<evidence type="ECO:0000313" key="3">
    <source>
        <dbReference type="Proteomes" id="UP000189674"/>
    </source>
</evidence>
<evidence type="ECO:0008006" key="4">
    <source>
        <dbReference type="Google" id="ProtNLM"/>
    </source>
</evidence>
<gene>
    <name evidence="2" type="ORF">STSP2_00389</name>
</gene>
<evidence type="ECO:0000313" key="2">
    <source>
        <dbReference type="EMBL" id="AQT67246.1"/>
    </source>
</evidence>
<sequence>MNSEAETRSHDVSLAAEASERVELVDVRLMQCSGELISFPEDGTNEFEVTGSTSEQLDTEENLIFVSVNLSLDAVKENGEDLAQICSEFLLVYRVEDWEGLSPEHFSAFADYNGVFNSWPYWRELVQNMAGRLQLPSLTLPTYRFGYLLPKERSIGKKAKDTASGPSTRKKVHKKKKSPKRKAKKKSAKKQA</sequence>
<dbReference type="Gene3D" id="3.10.420.10">
    <property type="entry name" value="SecB-like"/>
    <property type="match status" value="1"/>
</dbReference>
<evidence type="ECO:0000256" key="1">
    <source>
        <dbReference type="SAM" id="MobiDB-lite"/>
    </source>
</evidence>
<dbReference type="STRING" id="1936003.STSP2_00389"/>
<dbReference type="EMBL" id="CP019791">
    <property type="protein sequence ID" value="AQT67246.1"/>
    <property type="molecule type" value="Genomic_DNA"/>
</dbReference>
<proteinExistence type="predicted"/>
<dbReference type="AlphaFoldDB" id="A0A1U9NIA9"/>
<dbReference type="InterPro" id="IPR035958">
    <property type="entry name" value="SecB-like_sf"/>
</dbReference>
<dbReference type="RefSeq" id="WP_146659340.1">
    <property type="nucleotide sequence ID" value="NZ_CP019791.1"/>
</dbReference>